<evidence type="ECO:0000313" key="10">
    <source>
        <dbReference type="Proteomes" id="UP000288388"/>
    </source>
</evidence>
<keyword evidence="2" id="KW-1003">Cell membrane</keyword>
<dbReference type="Proteomes" id="UP000288388">
    <property type="component" value="Unassembled WGS sequence"/>
</dbReference>
<comment type="subcellular location">
    <subcellularLocation>
        <location evidence="1">Cell membrane</location>
        <topology evidence="1">Multi-pass membrane protein</topology>
    </subcellularLocation>
</comment>
<protein>
    <submittedName>
        <fullName evidence="9">Membrane protein</fullName>
    </submittedName>
    <submittedName>
        <fullName evidence="7">YitT family protein</fullName>
    </submittedName>
</protein>
<reference evidence="9 11" key="1">
    <citation type="submission" date="2017-10" db="EMBL/GenBank/DDBJ databases">
        <title>FDA dAtabase for Regulatory Grade micrObial Sequences (FDA-ARGOS): Supporting development and validation of Infectious Disease Dx tests.</title>
        <authorList>
            <person name="Campos J."/>
            <person name="Goldberg B."/>
            <person name="Tallon L.J."/>
            <person name="Sadzewicz L."/>
            <person name="Sengamalay N."/>
            <person name="Ott S."/>
            <person name="Godinez A."/>
            <person name="Nagaraj S."/>
            <person name="Vyas G."/>
            <person name="Aluvathingal J."/>
            <person name="Nadendla S."/>
            <person name="Geyer C."/>
            <person name="Nandy P."/>
            <person name="Hobson J."/>
            <person name="Sichtig H."/>
        </authorList>
    </citation>
    <scope>NUCLEOTIDE SEQUENCE [LARGE SCALE GENOMIC DNA]</scope>
    <source>
        <strain evidence="9 11">FDAARGOS_185</strain>
    </source>
</reference>
<evidence type="ECO:0000256" key="1">
    <source>
        <dbReference type="ARBA" id="ARBA00004651"/>
    </source>
</evidence>
<evidence type="ECO:0000256" key="3">
    <source>
        <dbReference type="ARBA" id="ARBA00022692"/>
    </source>
</evidence>
<organism evidence="9 11">
    <name type="scientific">Enterococcus avium</name>
    <name type="common">Streptococcus avium</name>
    <dbReference type="NCBI Taxonomy" id="33945"/>
    <lineage>
        <taxon>Bacteria</taxon>
        <taxon>Bacillati</taxon>
        <taxon>Bacillota</taxon>
        <taxon>Bacilli</taxon>
        <taxon>Lactobacillales</taxon>
        <taxon>Enterococcaceae</taxon>
        <taxon>Enterococcus</taxon>
    </lineage>
</organism>
<name>A0A2N8PW22_ENTAV</name>
<keyword evidence="4 6" id="KW-1133">Transmembrane helix</keyword>
<feature type="transmembrane region" description="Helical" evidence="6">
    <location>
        <begin position="170"/>
        <end position="189"/>
    </location>
</feature>
<comment type="caution">
    <text evidence="9">The sequence shown here is derived from an EMBL/GenBank/DDBJ whole genome shotgun (WGS) entry which is preliminary data.</text>
</comment>
<gene>
    <name evidence="9" type="ORF">AUF17_06860</name>
    <name evidence="8" type="ORF">EK398_11775</name>
    <name evidence="7" type="ORF">P7D43_09450</name>
</gene>
<evidence type="ECO:0000313" key="8">
    <source>
        <dbReference type="EMBL" id="RVU95455.1"/>
    </source>
</evidence>
<feature type="transmembrane region" description="Helical" evidence="6">
    <location>
        <begin position="148"/>
        <end position="164"/>
    </location>
</feature>
<dbReference type="InterPro" id="IPR003740">
    <property type="entry name" value="YitT"/>
</dbReference>
<dbReference type="PANTHER" id="PTHR33545">
    <property type="entry name" value="UPF0750 MEMBRANE PROTEIN YITT-RELATED"/>
    <property type="match status" value="1"/>
</dbReference>
<dbReference type="Pfam" id="PF02588">
    <property type="entry name" value="YitT_membrane"/>
    <property type="match status" value="1"/>
</dbReference>
<evidence type="ECO:0000256" key="4">
    <source>
        <dbReference type="ARBA" id="ARBA00022989"/>
    </source>
</evidence>
<evidence type="ECO:0000313" key="11">
    <source>
        <dbReference type="Proteomes" id="UP000316316"/>
    </source>
</evidence>
<keyword evidence="3 6" id="KW-0812">Transmembrane</keyword>
<reference evidence="8 10" key="2">
    <citation type="submission" date="2018-12" db="EMBL/GenBank/DDBJ databases">
        <title>A novel vanA-carrying plasmid in a clinical isolate of Enterococcus avium.</title>
        <authorList>
            <person name="Bernasconi O.J."/>
            <person name="Luzzaro F."/>
            <person name="Endimiani A."/>
        </authorList>
    </citation>
    <scope>NUCLEOTIDE SEQUENCE [LARGE SCALE GENOMIC DNA]</scope>
    <source>
        <strain evidence="8 10">LC0559/18</strain>
    </source>
</reference>
<dbReference type="PANTHER" id="PTHR33545:SF5">
    <property type="entry name" value="UPF0750 MEMBRANE PROTEIN YITT"/>
    <property type="match status" value="1"/>
</dbReference>
<dbReference type="GeneID" id="69568264"/>
<feature type="transmembrane region" description="Helical" evidence="6">
    <location>
        <begin position="99"/>
        <end position="121"/>
    </location>
</feature>
<feature type="transmembrane region" description="Helical" evidence="6">
    <location>
        <begin position="75"/>
        <end position="93"/>
    </location>
</feature>
<dbReference type="InterPro" id="IPR051461">
    <property type="entry name" value="UPF0750_membrane"/>
</dbReference>
<sequence>MVINKVVYLFKISFGLAIISLALNFFLLPHNIASAGVGAIGHLLELRWSVSSIYTVWFINLFMLVMTYIMLDRQVFSKIFLGSLLFPIFLKVIPANQVLFSHMASLIIGSTLFSLGVFFLYKSNSSNGGITIPPIILERYFRIPTHRGLLLTNLVIIFLNFYILRPVDGLFAVLSILIMTFSMKLYTAIDNKWLIREAGNININK</sequence>
<dbReference type="Proteomes" id="UP001260773">
    <property type="component" value="Unassembled WGS sequence"/>
</dbReference>
<dbReference type="Proteomes" id="UP000316316">
    <property type="component" value="Unassembled WGS sequence"/>
</dbReference>
<keyword evidence="5 6" id="KW-0472">Membrane</keyword>
<dbReference type="RefSeq" id="WP_048719040.1">
    <property type="nucleotide sequence ID" value="NZ_CABGUH010000005.1"/>
</dbReference>
<dbReference type="EMBL" id="PDXQ01000001">
    <property type="protein sequence ID" value="TRZ33815.1"/>
    <property type="molecule type" value="Genomic_DNA"/>
</dbReference>
<evidence type="ECO:0000256" key="5">
    <source>
        <dbReference type="ARBA" id="ARBA00023136"/>
    </source>
</evidence>
<proteinExistence type="predicted"/>
<dbReference type="GO" id="GO:0005886">
    <property type="term" value="C:plasma membrane"/>
    <property type="evidence" value="ECO:0007669"/>
    <property type="project" value="UniProtKB-SubCell"/>
</dbReference>
<dbReference type="EMBL" id="JARPWH010000027">
    <property type="protein sequence ID" value="MDT2402597.1"/>
    <property type="molecule type" value="Genomic_DNA"/>
</dbReference>
<accession>A0A2N8PW22</accession>
<evidence type="ECO:0000313" key="7">
    <source>
        <dbReference type="EMBL" id="MDT2402597.1"/>
    </source>
</evidence>
<reference evidence="7" key="3">
    <citation type="submission" date="2023-03" db="EMBL/GenBank/DDBJ databases">
        <authorList>
            <person name="Shen W."/>
            <person name="Cai J."/>
        </authorList>
    </citation>
    <scope>NUCLEOTIDE SEQUENCE</scope>
    <source>
        <strain evidence="7">P33-2</strain>
    </source>
</reference>
<dbReference type="EMBL" id="RYZS01000001">
    <property type="protein sequence ID" value="RVU95455.1"/>
    <property type="molecule type" value="Genomic_DNA"/>
</dbReference>
<feature type="transmembrane region" description="Helical" evidence="6">
    <location>
        <begin position="48"/>
        <end position="68"/>
    </location>
</feature>
<feature type="transmembrane region" description="Helical" evidence="6">
    <location>
        <begin position="7"/>
        <end position="28"/>
    </location>
</feature>
<evidence type="ECO:0000313" key="9">
    <source>
        <dbReference type="EMBL" id="TRZ33815.1"/>
    </source>
</evidence>
<evidence type="ECO:0000256" key="2">
    <source>
        <dbReference type="ARBA" id="ARBA00022475"/>
    </source>
</evidence>
<evidence type="ECO:0000256" key="6">
    <source>
        <dbReference type="SAM" id="Phobius"/>
    </source>
</evidence>
<dbReference type="AlphaFoldDB" id="A0A2N8PW22"/>